<dbReference type="Pfam" id="PF05192">
    <property type="entry name" value="MutS_III"/>
    <property type="match status" value="1"/>
</dbReference>
<dbReference type="InterPro" id="IPR007696">
    <property type="entry name" value="DNA_mismatch_repair_MutS_core"/>
</dbReference>
<dbReference type="AlphaFoldDB" id="A0A933MKN4"/>
<proteinExistence type="inferred from homology"/>
<dbReference type="PIRSF" id="PIRSF037677">
    <property type="entry name" value="DNA_mis_repair_Msh6"/>
    <property type="match status" value="1"/>
</dbReference>
<dbReference type="Gene3D" id="3.40.1170.10">
    <property type="entry name" value="DNA repair protein MutS, domain I"/>
    <property type="match status" value="1"/>
</dbReference>
<dbReference type="InterPro" id="IPR027417">
    <property type="entry name" value="P-loop_NTPase"/>
</dbReference>
<evidence type="ECO:0000259" key="11">
    <source>
        <dbReference type="PROSITE" id="PS00486"/>
    </source>
</evidence>
<comment type="similarity">
    <text evidence="1 9 10">Belongs to the DNA mismatch repair MutS family.</text>
</comment>
<dbReference type="Pfam" id="PF00488">
    <property type="entry name" value="MutS_V"/>
    <property type="match status" value="1"/>
</dbReference>
<evidence type="ECO:0000256" key="5">
    <source>
        <dbReference type="ARBA" id="ARBA00022840"/>
    </source>
</evidence>
<dbReference type="GO" id="GO:0005829">
    <property type="term" value="C:cytosol"/>
    <property type="evidence" value="ECO:0007669"/>
    <property type="project" value="TreeGrafter"/>
</dbReference>
<dbReference type="SMART" id="SM00534">
    <property type="entry name" value="MUTSac"/>
    <property type="match status" value="1"/>
</dbReference>
<evidence type="ECO:0000256" key="10">
    <source>
        <dbReference type="RuleBase" id="RU003756"/>
    </source>
</evidence>
<dbReference type="FunFam" id="3.40.1170.10:FF:000001">
    <property type="entry name" value="DNA mismatch repair protein MutS"/>
    <property type="match status" value="1"/>
</dbReference>
<keyword evidence="6 9" id="KW-0238">DNA-binding</keyword>
<dbReference type="Gene3D" id="1.10.1420.10">
    <property type="match status" value="2"/>
</dbReference>
<dbReference type="Gene3D" id="3.40.50.300">
    <property type="entry name" value="P-loop containing nucleotide triphosphate hydrolases"/>
    <property type="match status" value="1"/>
</dbReference>
<dbReference type="PANTHER" id="PTHR11361:SF34">
    <property type="entry name" value="DNA MISMATCH REPAIR PROTEIN MSH1, MITOCHONDRIAL"/>
    <property type="match status" value="1"/>
</dbReference>
<dbReference type="Gene3D" id="3.30.420.110">
    <property type="entry name" value="MutS, connector domain"/>
    <property type="match status" value="1"/>
</dbReference>
<feature type="binding site" evidence="9">
    <location>
        <begin position="610"/>
        <end position="617"/>
    </location>
    <ligand>
        <name>ATP</name>
        <dbReference type="ChEBI" id="CHEBI:30616"/>
    </ligand>
</feature>
<dbReference type="Proteomes" id="UP000736328">
    <property type="component" value="Unassembled WGS sequence"/>
</dbReference>
<dbReference type="Pfam" id="PF01624">
    <property type="entry name" value="MutS_I"/>
    <property type="match status" value="1"/>
</dbReference>
<dbReference type="CDD" id="cd03284">
    <property type="entry name" value="ABC_MutS1"/>
    <property type="match status" value="1"/>
</dbReference>
<gene>
    <name evidence="9 12" type="primary">mutS</name>
    <name evidence="12" type="ORF">HY768_08055</name>
</gene>
<dbReference type="InterPro" id="IPR036678">
    <property type="entry name" value="MutS_con_dom_sf"/>
</dbReference>
<evidence type="ECO:0000313" key="12">
    <source>
        <dbReference type="EMBL" id="MBI4727158.1"/>
    </source>
</evidence>
<dbReference type="SUPFAM" id="SSF55271">
    <property type="entry name" value="DNA repair protein MutS, domain I"/>
    <property type="match status" value="1"/>
</dbReference>
<dbReference type="GO" id="GO:0005524">
    <property type="term" value="F:ATP binding"/>
    <property type="evidence" value="ECO:0007669"/>
    <property type="project" value="UniProtKB-UniRule"/>
</dbReference>
<evidence type="ECO:0000256" key="8">
    <source>
        <dbReference type="ARBA" id="ARBA00024647"/>
    </source>
</evidence>
<keyword evidence="4 9" id="KW-0227">DNA damage</keyword>
<dbReference type="InterPro" id="IPR007861">
    <property type="entry name" value="DNA_mismatch_repair_MutS_clamp"/>
</dbReference>
<dbReference type="HAMAP" id="MF_00096">
    <property type="entry name" value="MutS"/>
    <property type="match status" value="1"/>
</dbReference>
<dbReference type="GO" id="GO:0006298">
    <property type="term" value="P:mismatch repair"/>
    <property type="evidence" value="ECO:0007669"/>
    <property type="project" value="UniProtKB-UniRule"/>
</dbReference>
<dbReference type="InterPro" id="IPR005748">
    <property type="entry name" value="DNA_mismatch_repair_MutS"/>
</dbReference>
<evidence type="ECO:0000256" key="4">
    <source>
        <dbReference type="ARBA" id="ARBA00022763"/>
    </source>
</evidence>
<dbReference type="GO" id="GO:0030983">
    <property type="term" value="F:mismatched DNA binding"/>
    <property type="evidence" value="ECO:0007669"/>
    <property type="project" value="InterPro"/>
</dbReference>
<keyword evidence="7 9" id="KW-0234">DNA repair</keyword>
<evidence type="ECO:0000256" key="7">
    <source>
        <dbReference type="ARBA" id="ARBA00023204"/>
    </source>
</evidence>
<dbReference type="PANTHER" id="PTHR11361">
    <property type="entry name" value="DNA MISMATCH REPAIR PROTEIN MUTS FAMILY MEMBER"/>
    <property type="match status" value="1"/>
</dbReference>
<dbReference type="FunFam" id="3.40.50.300:FF:000870">
    <property type="entry name" value="MutS protein homolog 4"/>
    <property type="match status" value="1"/>
</dbReference>
<dbReference type="InterPro" id="IPR016151">
    <property type="entry name" value="DNA_mismatch_repair_MutS_N"/>
</dbReference>
<evidence type="ECO:0000256" key="3">
    <source>
        <dbReference type="ARBA" id="ARBA00022741"/>
    </source>
</evidence>
<dbReference type="GO" id="GO:0140664">
    <property type="term" value="F:ATP-dependent DNA damage sensor activity"/>
    <property type="evidence" value="ECO:0007669"/>
    <property type="project" value="InterPro"/>
</dbReference>
<dbReference type="SUPFAM" id="SSF52540">
    <property type="entry name" value="P-loop containing nucleoside triphosphate hydrolases"/>
    <property type="match status" value="1"/>
</dbReference>
<protein>
    <recommendedName>
        <fullName evidence="2 9">DNA mismatch repair protein MutS</fullName>
    </recommendedName>
</protein>
<evidence type="ECO:0000256" key="2">
    <source>
        <dbReference type="ARBA" id="ARBA00021982"/>
    </source>
</evidence>
<dbReference type="NCBIfam" id="NF003810">
    <property type="entry name" value="PRK05399.1"/>
    <property type="match status" value="1"/>
</dbReference>
<dbReference type="InterPro" id="IPR000432">
    <property type="entry name" value="DNA_mismatch_repair_MutS_C"/>
</dbReference>
<comment type="function">
    <text evidence="8 9">This protein is involved in the repair of mismatches in DNA. It is possible that it carries out the mismatch recognition step. This protein has a weak ATPase activity.</text>
</comment>
<dbReference type="SUPFAM" id="SSF48334">
    <property type="entry name" value="DNA repair protein MutS, domain III"/>
    <property type="match status" value="1"/>
</dbReference>
<dbReference type="EMBL" id="JACQXR010000106">
    <property type="protein sequence ID" value="MBI4727158.1"/>
    <property type="molecule type" value="Genomic_DNA"/>
</dbReference>
<dbReference type="InterPro" id="IPR007695">
    <property type="entry name" value="DNA_mismatch_repair_MutS-lik_N"/>
</dbReference>
<dbReference type="Pfam" id="PF05190">
    <property type="entry name" value="MutS_IV"/>
    <property type="match status" value="1"/>
</dbReference>
<dbReference type="PROSITE" id="PS00486">
    <property type="entry name" value="DNA_MISMATCH_REPAIR_2"/>
    <property type="match status" value="1"/>
</dbReference>
<keyword evidence="3 9" id="KW-0547">Nucleotide-binding</keyword>
<dbReference type="Pfam" id="PF05188">
    <property type="entry name" value="MutS_II"/>
    <property type="match status" value="1"/>
</dbReference>
<accession>A0A933MKN4</accession>
<dbReference type="InterPro" id="IPR017261">
    <property type="entry name" value="DNA_mismatch_repair_MutS/MSH"/>
</dbReference>
<evidence type="ECO:0000256" key="9">
    <source>
        <dbReference type="HAMAP-Rule" id="MF_00096"/>
    </source>
</evidence>
<comment type="caution">
    <text evidence="12">The sequence shown here is derived from an EMBL/GenBank/DDBJ whole genome shotgun (WGS) entry which is preliminary data.</text>
</comment>
<evidence type="ECO:0000313" key="13">
    <source>
        <dbReference type="Proteomes" id="UP000736328"/>
    </source>
</evidence>
<dbReference type="GO" id="GO:0003684">
    <property type="term" value="F:damaged DNA binding"/>
    <property type="evidence" value="ECO:0007669"/>
    <property type="project" value="UniProtKB-UniRule"/>
</dbReference>
<keyword evidence="5 9" id="KW-0067">ATP-binding</keyword>
<dbReference type="SUPFAM" id="SSF53150">
    <property type="entry name" value="DNA repair protein MutS, domain II"/>
    <property type="match status" value="1"/>
</dbReference>
<evidence type="ECO:0000256" key="1">
    <source>
        <dbReference type="ARBA" id="ARBA00006271"/>
    </source>
</evidence>
<reference evidence="12" key="1">
    <citation type="submission" date="2020-07" db="EMBL/GenBank/DDBJ databases">
        <title>Huge and variable diversity of episymbiotic CPR bacteria and DPANN archaea in groundwater ecosystems.</title>
        <authorList>
            <person name="He C.Y."/>
            <person name="Keren R."/>
            <person name="Whittaker M."/>
            <person name="Farag I.F."/>
            <person name="Doudna J."/>
            <person name="Cate J.H.D."/>
            <person name="Banfield J.F."/>
        </authorList>
    </citation>
    <scope>NUCLEOTIDE SEQUENCE</scope>
    <source>
        <strain evidence="12">NC_groundwater_1520_Pr4_B-0.1um_53_5</strain>
    </source>
</reference>
<dbReference type="InterPro" id="IPR007860">
    <property type="entry name" value="DNA_mmatch_repair_MutS_con_dom"/>
</dbReference>
<dbReference type="InterPro" id="IPR045076">
    <property type="entry name" value="MutS"/>
</dbReference>
<dbReference type="InterPro" id="IPR036187">
    <property type="entry name" value="DNA_mismatch_repair_MutS_sf"/>
</dbReference>
<evidence type="ECO:0000256" key="6">
    <source>
        <dbReference type="ARBA" id="ARBA00023125"/>
    </source>
</evidence>
<sequence>MEKITPMIAQYRQIKQEHPDAVLLFRVGDFYETFFDDAALISKVLGIVLTARNHGKGNNVPLAGIPHHALERYVTRLIKAGHKVAICDQVEDPKLAKGIVKRAVTEVITPGTVMRPSLLEERRENLLAAVKVQGTLCGLALCDLSAGNFRLTELPLADLADELGRNQPSEILVPKGQAVALKPLVSGFSLTLQDDYHFDGESSRRRLLEHFKTASLAGFGCQDLELATAAAGAALRYLEDNQKTSVGHIAKLTPYSLSAQMLLDSATIRNLALLPESSPGQASLLEAIDKTLTPMGARLLRRFLAAPLLSLPRIKVRQDAVESLYNSRQHREGLASQLKKVQDLERLLGRITCHRAGPRDLLGLAQSLEAARQIRPLLPAGEYWDDQSGRMYDLEDLCLLIRKAIVPEPPLNFMQGGFISPGYSPELDQLNALASGDKSWIAGLQKTERERTGINSLKVGFNSVFGYYIEVSKPNASLVSPNYIRKQTLANAERYITEELKAYEDKVLGAEEKIRQLELELFNGLKEQVCLRSARIKDTAEAVAAIDAVFSLALAAVENGYRRPLVDEETRLFIQGGRHPVVEKNFRLGQFVANDALLDGDQNRLIILTGPNMAGKSTYLRQIALIVILAQIGSFVPAQQAQIGVIDRVFTRIGASDDLAKGVSTFLAEMNETANILNNAGGKSLVLLDEIGRGTSTFDGLAIAWAVSEHLHDRTRCKTLFATHYHELTELSSWLPGIKNYSMSVKQWGDEIIFLRQVAAGPAGQSYGVQVAKLAGLPKTVIERAREILFNLESDAMSGDRTPRLARHQIAQNETAETIFNRQEQAVLKEIRSVDPEALTPLEALNKLARLKDMTKEDSNDR</sequence>
<dbReference type="NCBIfam" id="TIGR01070">
    <property type="entry name" value="mutS1"/>
    <property type="match status" value="1"/>
</dbReference>
<dbReference type="SMART" id="SM00533">
    <property type="entry name" value="MUTSd"/>
    <property type="match status" value="1"/>
</dbReference>
<organism evidence="12 13">
    <name type="scientific">candidate division TA06 bacterium</name>
    <dbReference type="NCBI Taxonomy" id="2250710"/>
    <lineage>
        <taxon>Bacteria</taxon>
        <taxon>Bacteria division TA06</taxon>
    </lineage>
</organism>
<name>A0A933MKN4_UNCT6</name>
<feature type="domain" description="DNA mismatch repair proteins mutS family" evidence="11">
    <location>
        <begin position="684"/>
        <end position="700"/>
    </location>
</feature>